<dbReference type="Proteomes" id="UP000789524">
    <property type="component" value="Unassembled WGS sequence"/>
</dbReference>
<protein>
    <submittedName>
        <fullName evidence="1">(African queen) hypothetical protein</fullName>
    </submittedName>
</protein>
<keyword evidence="2" id="KW-1185">Reference proteome</keyword>
<name>A0A8J2MHQ0_9NEOP</name>
<evidence type="ECO:0000313" key="1">
    <source>
        <dbReference type="EMBL" id="CAG9558657.1"/>
    </source>
</evidence>
<proteinExistence type="predicted"/>
<sequence>MKCTKLCLQDRSKLKPSKSERSGRFCEKRMVDPGHEEDPRWSDKMFYCSDVDINEKNEKSRLQSGNELVLTVQNIQFKGNVEQKKRPRTGFKYKSLPANYKHRMFVRENVEDLDQNADCYSELSNYFDNYAKYFTNCNSRPTSSKSSLILNDFIDRHTENKAVQVDMGCKTKKKQKFQLKTNKLQKHKTYHENNFKIVESDDDTKVLYHKNSKRKSLTITRNESPATLQIIRVDVVCSYSSSSTMSDYDEGKKISSNDPKQNITTNTKSHLANKYMLTNSVKTLDENISSGKVTLLCKTFKLSDRSKTLYNKNSKI</sequence>
<reference evidence="1" key="1">
    <citation type="submission" date="2021-09" db="EMBL/GenBank/DDBJ databases">
        <authorList>
            <person name="Martin H S."/>
        </authorList>
    </citation>
    <scope>NUCLEOTIDE SEQUENCE</scope>
</reference>
<dbReference type="EMBL" id="CAKASE010000043">
    <property type="protein sequence ID" value="CAG9558657.1"/>
    <property type="molecule type" value="Genomic_DNA"/>
</dbReference>
<dbReference type="AlphaFoldDB" id="A0A8J2MHQ0"/>
<dbReference type="OrthoDB" id="7469620at2759"/>
<evidence type="ECO:0000313" key="2">
    <source>
        <dbReference type="Proteomes" id="UP000789524"/>
    </source>
</evidence>
<gene>
    <name evidence="1" type="ORF">DCHRY22_LOCUS698</name>
</gene>
<organism evidence="1 2">
    <name type="scientific">Danaus chrysippus</name>
    <name type="common">African queen</name>
    <dbReference type="NCBI Taxonomy" id="151541"/>
    <lineage>
        <taxon>Eukaryota</taxon>
        <taxon>Metazoa</taxon>
        <taxon>Ecdysozoa</taxon>
        <taxon>Arthropoda</taxon>
        <taxon>Hexapoda</taxon>
        <taxon>Insecta</taxon>
        <taxon>Pterygota</taxon>
        <taxon>Neoptera</taxon>
        <taxon>Endopterygota</taxon>
        <taxon>Lepidoptera</taxon>
        <taxon>Glossata</taxon>
        <taxon>Ditrysia</taxon>
        <taxon>Papilionoidea</taxon>
        <taxon>Nymphalidae</taxon>
        <taxon>Danainae</taxon>
        <taxon>Danaini</taxon>
        <taxon>Danaina</taxon>
        <taxon>Danaus</taxon>
        <taxon>Anosia</taxon>
    </lineage>
</organism>
<comment type="caution">
    <text evidence="1">The sequence shown here is derived from an EMBL/GenBank/DDBJ whole genome shotgun (WGS) entry which is preliminary data.</text>
</comment>
<accession>A0A8J2MHQ0</accession>